<protein>
    <submittedName>
        <fullName evidence="1">Uncharacterized protein</fullName>
    </submittedName>
</protein>
<dbReference type="InterPro" id="IPR043472">
    <property type="entry name" value="Macro_dom-like"/>
</dbReference>
<proteinExistence type="predicted"/>
<name>A0A0A7G334_9CLOT</name>
<reference evidence="1 2" key="1">
    <citation type="journal article" date="2015" name="Infect. Genet. Evol.">
        <title>Genomic sequences of six botulinum neurotoxin-producing strains representing three clostridial species illustrate the mobility and diversity of botulinum neurotoxin genes.</title>
        <authorList>
            <person name="Smith T.J."/>
            <person name="Hill K.K."/>
            <person name="Xie G."/>
            <person name="Foley B.T."/>
            <person name="Williamson C.H."/>
            <person name="Foster J.T."/>
            <person name="Johnson S.L."/>
            <person name="Chertkov O."/>
            <person name="Teshima H."/>
            <person name="Gibbons H.S."/>
            <person name="Johnsky L.A."/>
            <person name="Karavis M.A."/>
            <person name="Smith L.A."/>
        </authorList>
    </citation>
    <scope>NUCLEOTIDE SEQUENCE [LARGE SCALE GENOMIC DNA]</scope>
    <source>
        <strain evidence="1">Sullivan</strain>
        <plasmid evidence="2">Plasmid pCBJ</plasmid>
    </source>
</reference>
<dbReference type="HOGENOM" id="CLU_972186_0_0_9"/>
<dbReference type="Gene3D" id="3.40.220.10">
    <property type="entry name" value="Leucine Aminopeptidase, subunit E, domain 1"/>
    <property type="match status" value="1"/>
</dbReference>
<accession>A0A0A7G334</accession>
<evidence type="ECO:0000313" key="1">
    <source>
        <dbReference type="EMBL" id="AIY85391.1"/>
    </source>
</evidence>
<keyword evidence="1" id="KW-0614">Plasmid</keyword>
<dbReference type="AlphaFoldDB" id="A0A0A7G334"/>
<dbReference type="EMBL" id="CP006906">
    <property type="protein sequence ID" value="AIY85391.1"/>
    <property type="molecule type" value="Genomic_DNA"/>
</dbReference>
<geneLocation type="plasmid" evidence="1 2">
    <name>pCBJ</name>
</geneLocation>
<organism evidence="1 2">
    <name type="scientific">Clostridium baratii str. Sullivan</name>
    <dbReference type="NCBI Taxonomy" id="1415775"/>
    <lineage>
        <taxon>Bacteria</taxon>
        <taxon>Bacillati</taxon>
        <taxon>Bacillota</taxon>
        <taxon>Clostridia</taxon>
        <taxon>Eubacteriales</taxon>
        <taxon>Clostridiaceae</taxon>
        <taxon>Clostridium</taxon>
    </lineage>
</organism>
<gene>
    <name evidence="1" type="ORF">U729_3262</name>
</gene>
<evidence type="ECO:0000313" key="2">
    <source>
        <dbReference type="Proteomes" id="UP000030635"/>
    </source>
</evidence>
<dbReference type="RefSeq" id="WP_040113833.1">
    <property type="nucleotide sequence ID" value="NZ_CP006906.1"/>
</dbReference>
<sequence>MKKSTIKTNMFNFADGEIFAVPATKDFAKEFKTKFNDLDTTDLSNAKSVELFANELIDDKLVTFISLPVLVNGKPSLSQIVKSCKELVSLIDEMGWNSVRIPSFGYKFSSKNWSSIEKNIMNILDDRFEVYEYVIEENTSAKVYSVHEKENVSIKTNCKKLSDKFALIIDGTTYVDYALVESECNKAIEKYGKENVLIITREKYGACKHAIDFAEINDIKFMKLNSKPDNTSPVTRIAVTLAELAGKFKNRSVVVFTSENSPKPGSALLFYNIAKEYGLRPTRIKC</sequence>
<dbReference type="KEGG" id="cbv:U729_3262"/>
<dbReference type="Proteomes" id="UP000030635">
    <property type="component" value="Plasmid pCBJ"/>
</dbReference>
<keyword evidence="2" id="KW-1185">Reference proteome</keyword>